<feature type="domain" description="DUF6536" evidence="2">
    <location>
        <begin position="19"/>
        <end position="167"/>
    </location>
</feature>
<dbReference type="PANTHER" id="PTHR35395">
    <property type="entry name" value="DUF6536 DOMAIN-CONTAINING PROTEIN"/>
    <property type="match status" value="1"/>
</dbReference>
<dbReference type="PANTHER" id="PTHR35395:SF1">
    <property type="entry name" value="DUF6536 DOMAIN-CONTAINING PROTEIN"/>
    <property type="match status" value="1"/>
</dbReference>
<keyword evidence="1" id="KW-1133">Transmembrane helix</keyword>
<dbReference type="HOGENOM" id="CLU_010112_0_1_1"/>
<dbReference type="EMBL" id="KB021347">
    <property type="protein sequence ID" value="ELA23815.1"/>
    <property type="molecule type" value="Genomic_DNA"/>
</dbReference>
<keyword evidence="1" id="KW-0472">Membrane</keyword>
<evidence type="ECO:0000313" key="3">
    <source>
        <dbReference type="EMBL" id="ELA23815.1"/>
    </source>
</evidence>
<keyword evidence="1" id="KW-0812">Transmembrane</keyword>
<feature type="transmembrane region" description="Helical" evidence="1">
    <location>
        <begin position="130"/>
        <end position="154"/>
    </location>
</feature>
<feature type="transmembrane region" description="Helical" evidence="1">
    <location>
        <begin position="66"/>
        <end position="89"/>
    </location>
</feature>
<feature type="transmembrane region" description="Helical" evidence="1">
    <location>
        <begin position="400"/>
        <end position="423"/>
    </location>
</feature>
<sequence length="662" mass="73450">MKLSIESPFSEGLVPRDLWRRGALSFAAAALFTFIVNFSFTIWTMTQDAPDGVGLIWEGEQTIVKAWNTAMHIVINIISTILLAGSNYCMQCLMAPTRSELDKAHSEKRWLDVGIPTIRNFRSITLRRKVLWVLLSISSFPLHLLFNSVIFASISTNEYSVFVVSEQSVPGRDSTSLPDTLDTGLLPRTRYLYSFPNATFEYRDPTACLEDYGTAFQSKRGSLVLVTNSTGINVTFVQYGAAGAYVGGVSGSFNWLCKENVTDWYYSDDTPCDEKVVNMKEGSIPWKPLGLDVRGCYNKETFEHSKLFFSRAICWVVTILNLAKAILMLFVAYDGVGNTEQPILTVGDAVASYIQIPDGHTRKMCLKSKKCFSKENWEPSPKHFDPTRHRKFSGGSISRWVVCVSLCVLALCVCGGLLLFGLADLREQISPAPVSLEKYGPGVVHSDTIMKVFNPERNVLILSVILANIPQVLMSLIYFNYNALFTCISLAAEWDRFFGGKKKGLRVSTWPQGHQRQTYFLQLPYRYSLALAAFSGGLHWLISQSIFLIRVESYNDYDKFSDENTSSGWSPIGIILVMVAGAVLIAFLVTSGYFRLRYGGIPVVGSCSAAIAAACHADPSERDSLATLPLTWGVVSGKDVEPGHCSFTSKDAEKPVEGCLYE</sequence>
<gene>
    <name evidence="3" type="ORF">CGGC5_2357</name>
</gene>
<dbReference type="Pfam" id="PF20163">
    <property type="entry name" value="DUF6536"/>
    <property type="match status" value="1"/>
</dbReference>
<feature type="transmembrane region" description="Helical" evidence="1">
    <location>
        <begin position="459"/>
        <end position="479"/>
    </location>
</feature>
<dbReference type="AlphaFoldDB" id="L2FC78"/>
<feature type="transmembrane region" description="Helical" evidence="1">
    <location>
        <begin position="569"/>
        <end position="589"/>
    </location>
</feature>
<accession>L2FC78</accession>
<evidence type="ECO:0000256" key="1">
    <source>
        <dbReference type="SAM" id="Phobius"/>
    </source>
</evidence>
<evidence type="ECO:0000259" key="2">
    <source>
        <dbReference type="Pfam" id="PF20163"/>
    </source>
</evidence>
<proteinExistence type="predicted"/>
<protein>
    <recommendedName>
        <fullName evidence="2">DUF6536 domain-containing protein</fullName>
    </recommendedName>
</protein>
<feature type="transmembrane region" description="Helical" evidence="1">
    <location>
        <begin position="23"/>
        <end position="46"/>
    </location>
</feature>
<dbReference type="InterPro" id="IPR046623">
    <property type="entry name" value="DUF6536"/>
</dbReference>
<name>L2FC78_COLFN</name>
<feature type="transmembrane region" description="Helical" evidence="1">
    <location>
        <begin position="529"/>
        <end position="549"/>
    </location>
</feature>
<reference evidence="3" key="1">
    <citation type="submission" date="2012-08" db="EMBL/GenBank/DDBJ databases">
        <title>Genome analysis of Colletotrichum orbiculare and Colletotrichum fructicola.</title>
        <authorList>
            <person name="Gan P.H.P."/>
            <person name="Ikeda K."/>
            <person name="Irieda H."/>
            <person name="Narusaka M."/>
            <person name="O'Connell R.J."/>
            <person name="Narusaka Y."/>
            <person name="Takano Y."/>
            <person name="Kubo Y."/>
            <person name="Shirasu K."/>
        </authorList>
    </citation>
    <scope>NUCLEOTIDE SEQUENCE</scope>
    <source>
        <strain evidence="3">Nara gc5</strain>
    </source>
</reference>
<organism evidence="3">
    <name type="scientific">Colletotrichum fructicola (strain Nara gc5)</name>
    <name type="common">Anthracnose fungus</name>
    <name type="synonym">Colletotrichum gloeosporioides (strain Nara gc5)</name>
    <dbReference type="NCBI Taxonomy" id="1213859"/>
    <lineage>
        <taxon>Eukaryota</taxon>
        <taxon>Fungi</taxon>
        <taxon>Dikarya</taxon>
        <taxon>Ascomycota</taxon>
        <taxon>Pezizomycotina</taxon>
        <taxon>Sordariomycetes</taxon>
        <taxon>Hypocreomycetidae</taxon>
        <taxon>Glomerellales</taxon>
        <taxon>Glomerellaceae</taxon>
        <taxon>Colletotrichum</taxon>
        <taxon>Colletotrichum gloeosporioides species complex</taxon>
    </lineage>
</organism>
<dbReference type="STRING" id="1213859.L2FC78"/>